<dbReference type="PANTHER" id="PTHR21180:SF32">
    <property type="entry name" value="ENDONUCLEASE_EXONUCLEASE_PHOSPHATASE FAMILY DOMAIN-CONTAINING PROTEIN 1"/>
    <property type="match status" value="1"/>
</dbReference>
<dbReference type="SMART" id="SM00278">
    <property type="entry name" value="HhH1"/>
    <property type="match status" value="2"/>
</dbReference>
<keyword evidence="1" id="KW-0472">Membrane</keyword>
<dbReference type="AlphaFoldDB" id="W7DQC4"/>
<dbReference type="InterPro" id="IPR051675">
    <property type="entry name" value="Endo/Exo/Phosphatase_dom_1"/>
</dbReference>
<reference evidence="3 4" key="1">
    <citation type="submission" date="2012-12" db="EMBL/GenBank/DDBJ databases">
        <title>Novel taxa of Listeriaceae from agricultural environments in the United States.</title>
        <authorList>
            <person name="den Bakker H.C."/>
            <person name="Allred A."/>
            <person name="Warchocki S."/>
            <person name="Wright E.M."/>
            <person name="Burrell A."/>
            <person name="Nightingale K.K."/>
            <person name="Kephart D."/>
            <person name="Wiedmann M."/>
        </authorList>
    </citation>
    <scope>NUCLEOTIDE SEQUENCE [LARGE SCALE GENOMIC DNA]</scope>
    <source>
        <strain evidence="3 4">FSL S10-1203</strain>
    </source>
</reference>
<comment type="caution">
    <text evidence="3">The sequence shown here is derived from an EMBL/GenBank/DDBJ whole genome shotgun (WGS) entry which is preliminary data.</text>
</comment>
<evidence type="ECO:0000256" key="1">
    <source>
        <dbReference type="SAM" id="Phobius"/>
    </source>
</evidence>
<dbReference type="GO" id="GO:0015628">
    <property type="term" value="P:protein secretion by the type II secretion system"/>
    <property type="evidence" value="ECO:0007669"/>
    <property type="project" value="TreeGrafter"/>
</dbReference>
<dbReference type="InterPro" id="IPR010994">
    <property type="entry name" value="RuvA_2-like"/>
</dbReference>
<evidence type="ECO:0000259" key="2">
    <source>
        <dbReference type="SMART" id="SM00278"/>
    </source>
</evidence>
<keyword evidence="1" id="KW-0812">Transmembrane</keyword>
<dbReference type="SUPFAM" id="SSF47781">
    <property type="entry name" value="RuvA domain 2-like"/>
    <property type="match status" value="1"/>
</dbReference>
<dbReference type="Pfam" id="PF12836">
    <property type="entry name" value="HHH_3"/>
    <property type="match status" value="1"/>
</dbReference>
<dbReference type="GO" id="GO:0015627">
    <property type="term" value="C:type II protein secretion system complex"/>
    <property type="evidence" value="ECO:0007669"/>
    <property type="project" value="TreeGrafter"/>
</dbReference>
<dbReference type="EMBL" id="AODM01000006">
    <property type="protein sequence ID" value="EUJ64486.1"/>
    <property type="molecule type" value="Genomic_DNA"/>
</dbReference>
<dbReference type="PATRIC" id="fig|1265822.4.peg.462"/>
<dbReference type="GO" id="GO:0006281">
    <property type="term" value="P:DNA repair"/>
    <property type="evidence" value="ECO:0007669"/>
    <property type="project" value="InterPro"/>
</dbReference>
<dbReference type="GO" id="GO:0003677">
    <property type="term" value="F:DNA binding"/>
    <property type="evidence" value="ECO:0007669"/>
    <property type="project" value="UniProtKB-KW"/>
</dbReference>
<evidence type="ECO:0000313" key="4">
    <source>
        <dbReference type="Proteomes" id="UP000019241"/>
    </source>
</evidence>
<feature type="domain" description="Helix-hairpin-helix DNA-binding motif class 1" evidence="2">
    <location>
        <begin position="146"/>
        <end position="165"/>
    </location>
</feature>
<dbReference type="Proteomes" id="UP000019241">
    <property type="component" value="Unassembled WGS sequence"/>
</dbReference>
<dbReference type="PANTHER" id="PTHR21180">
    <property type="entry name" value="ENDONUCLEASE/EXONUCLEASE/PHOSPHATASE FAMILY DOMAIN-CONTAINING PROTEIN 1"/>
    <property type="match status" value="1"/>
</dbReference>
<dbReference type="RefSeq" id="WP_036062107.1">
    <property type="nucleotide sequence ID" value="NZ_AODM01000006.1"/>
</dbReference>
<dbReference type="Gene3D" id="3.10.20.600">
    <property type="match status" value="1"/>
</dbReference>
<gene>
    <name evidence="3" type="ORF">MCOL2_02247</name>
</gene>
<dbReference type="InterPro" id="IPR003583">
    <property type="entry name" value="Hlx-hairpin-Hlx_DNA-bd_motif"/>
</dbReference>
<feature type="transmembrane region" description="Helical" evidence="1">
    <location>
        <begin position="12"/>
        <end position="30"/>
    </location>
</feature>
<protein>
    <submittedName>
        <fullName evidence="3">DNA-binding protein, ComEA family</fullName>
    </submittedName>
</protein>
<dbReference type="Pfam" id="PF10531">
    <property type="entry name" value="SLBB"/>
    <property type="match status" value="1"/>
</dbReference>
<proteinExistence type="predicted"/>
<dbReference type="InterPro" id="IPR004509">
    <property type="entry name" value="Competence_ComEA_HhH"/>
</dbReference>
<organism evidence="3 4">
    <name type="scientific">Listeria fleischmannii FSL S10-1203</name>
    <dbReference type="NCBI Taxonomy" id="1265822"/>
    <lineage>
        <taxon>Bacteria</taxon>
        <taxon>Bacillati</taxon>
        <taxon>Bacillota</taxon>
        <taxon>Bacilli</taxon>
        <taxon>Bacillales</taxon>
        <taxon>Listeriaceae</taxon>
        <taxon>Listeria</taxon>
    </lineage>
</organism>
<sequence>MKELYGKFPKWVWLFAGIVVSILLVGYMLLQAPNSGAKEEIRPLPEKQEVEKVENTKKQTVIVDVKGAVKKPGVYEIAVDGRVKDAIAVSGGFTDEADKNTINLAEKLKDEMVITVFKMGEAEIASHANTSNQKEQKINVNQASISDLQGVPGIGEAKAKAILDYREKEGLFQTIDDLKNVSGIGAKTVEKLKEYLEA</sequence>
<keyword evidence="3" id="KW-0238">DNA-binding</keyword>
<evidence type="ECO:0000313" key="3">
    <source>
        <dbReference type="EMBL" id="EUJ64486.1"/>
    </source>
</evidence>
<accession>W7DQC4</accession>
<dbReference type="Gene3D" id="1.10.150.320">
    <property type="entry name" value="Photosystem II 12 kDa extrinsic protein"/>
    <property type="match status" value="1"/>
</dbReference>
<name>W7DQC4_9LIST</name>
<keyword evidence="1" id="KW-1133">Transmembrane helix</keyword>
<dbReference type="InterPro" id="IPR019554">
    <property type="entry name" value="Soluble_ligand-bd"/>
</dbReference>
<dbReference type="NCBIfam" id="TIGR00426">
    <property type="entry name" value="competence protein ComEA helix-hairpin-helix repeat region"/>
    <property type="match status" value="1"/>
</dbReference>
<feature type="domain" description="Helix-hairpin-helix DNA-binding motif class 1" evidence="2">
    <location>
        <begin position="176"/>
        <end position="195"/>
    </location>
</feature>